<feature type="transmembrane region" description="Helical" evidence="10">
    <location>
        <begin position="184"/>
        <end position="209"/>
    </location>
</feature>
<accession>A0A3B6VLV2</accession>
<evidence type="ECO:0000256" key="3">
    <source>
        <dbReference type="ARBA" id="ARBA00022449"/>
    </source>
</evidence>
<evidence type="ECO:0000256" key="7">
    <source>
        <dbReference type="ARBA" id="ARBA00022989"/>
    </source>
</evidence>
<evidence type="ECO:0000256" key="10">
    <source>
        <dbReference type="SAM" id="Phobius"/>
    </source>
</evidence>
<dbReference type="NCBIfam" id="NF003716">
    <property type="entry name" value="PRK05326.1-3"/>
    <property type="match status" value="1"/>
</dbReference>
<dbReference type="GO" id="GO:1902600">
    <property type="term" value="P:proton transmembrane transport"/>
    <property type="evidence" value="ECO:0007669"/>
    <property type="project" value="InterPro"/>
</dbReference>
<dbReference type="PANTHER" id="PTHR32507:SF7">
    <property type="entry name" value="K(+)_H(+) ANTIPORTER NHAP2"/>
    <property type="match status" value="1"/>
</dbReference>
<keyword evidence="2" id="KW-0813">Transport</keyword>
<evidence type="ECO:0000256" key="5">
    <source>
        <dbReference type="ARBA" id="ARBA00022538"/>
    </source>
</evidence>
<reference evidence="12 13" key="1">
    <citation type="journal article" date="2013" name="Genome Announc.">
        <title>Complete Genome Sequence of the Porcine Strain Brachyspira pilosicoli P43/6/78(T.).</title>
        <authorList>
            <person name="Lin C."/>
            <person name="den Bakker H.C."/>
            <person name="Suzuki H."/>
            <person name="Lefebure T."/>
            <person name="Ponnala L."/>
            <person name="Sun Q."/>
            <person name="Stanhope M.J."/>
            <person name="Wiedmann M."/>
            <person name="Duhamel G.E."/>
        </authorList>
    </citation>
    <scope>NUCLEOTIDE SEQUENCE [LARGE SCALE GENOMIC DNA]</scope>
    <source>
        <strain evidence="12 13">P43/6/78</strain>
    </source>
</reference>
<keyword evidence="13" id="KW-1185">Reference proteome</keyword>
<dbReference type="NCBIfam" id="NF003715">
    <property type="entry name" value="PRK05326.1-2"/>
    <property type="match status" value="1"/>
</dbReference>
<evidence type="ECO:0000256" key="9">
    <source>
        <dbReference type="ARBA" id="ARBA00023136"/>
    </source>
</evidence>
<evidence type="ECO:0000313" key="12">
    <source>
        <dbReference type="EMBL" id="AGA65562.1"/>
    </source>
</evidence>
<dbReference type="GO" id="GO:0008324">
    <property type="term" value="F:monoatomic cation transmembrane transporter activity"/>
    <property type="evidence" value="ECO:0007669"/>
    <property type="project" value="InterPro"/>
</dbReference>
<keyword evidence="5" id="KW-0630">Potassium</keyword>
<keyword evidence="6 10" id="KW-0812">Transmembrane</keyword>
<dbReference type="InterPro" id="IPR006037">
    <property type="entry name" value="RCK_C"/>
</dbReference>
<dbReference type="AlphaFoldDB" id="A0A3B6VLV2"/>
<feature type="transmembrane region" description="Helical" evidence="10">
    <location>
        <begin position="262"/>
        <end position="286"/>
    </location>
</feature>
<dbReference type="PANTHER" id="PTHR32507">
    <property type="entry name" value="NA(+)/H(+) ANTIPORTER 1"/>
    <property type="match status" value="1"/>
</dbReference>
<protein>
    <submittedName>
        <fullName evidence="12">Potassium/proton antiporter</fullName>
    </submittedName>
</protein>
<dbReference type="GO" id="GO:0015297">
    <property type="term" value="F:antiporter activity"/>
    <property type="evidence" value="ECO:0007669"/>
    <property type="project" value="UniProtKB-KW"/>
</dbReference>
<dbReference type="Pfam" id="PF02080">
    <property type="entry name" value="TrkA_C"/>
    <property type="match status" value="2"/>
</dbReference>
<evidence type="ECO:0000256" key="6">
    <source>
        <dbReference type="ARBA" id="ARBA00022692"/>
    </source>
</evidence>
<proteinExistence type="predicted"/>
<dbReference type="Gene3D" id="1.20.1530.20">
    <property type="match status" value="1"/>
</dbReference>
<dbReference type="GO" id="GO:0005886">
    <property type="term" value="C:plasma membrane"/>
    <property type="evidence" value="ECO:0007669"/>
    <property type="project" value="UniProtKB-SubCell"/>
</dbReference>
<dbReference type="Proteomes" id="UP000010793">
    <property type="component" value="Chromosome"/>
</dbReference>
<feature type="transmembrane region" description="Helical" evidence="10">
    <location>
        <begin position="53"/>
        <end position="73"/>
    </location>
</feature>
<evidence type="ECO:0000256" key="2">
    <source>
        <dbReference type="ARBA" id="ARBA00022448"/>
    </source>
</evidence>
<keyword evidence="3" id="KW-0050">Antiport</keyword>
<keyword evidence="7 10" id="KW-1133">Transmembrane helix</keyword>
<dbReference type="PROSITE" id="PS51202">
    <property type="entry name" value="RCK_C"/>
    <property type="match status" value="2"/>
</dbReference>
<feature type="transmembrane region" description="Helical" evidence="10">
    <location>
        <begin position="88"/>
        <end position="110"/>
    </location>
</feature>
<evidence type="ECO:0000259" key="11">
    <source>
        <dbReference type="PROSITE" id="PS51202"/>
    </source>
</evidence>
<feature type="domain" description="RCK C-terminal" evidence="11">
    <location>
        <begin position="483"/>
        <end position="532"/>
    </location>
</feature>
<feature type="transmembrane region" description="Helical" evidence="10">
    <location>
        <begin position="331"/>
        <end position="351"/>
    </location>
</feature>
<dbReference type="RefSeq" id="WP_015273898.1">
    <property type="nucleotide sequence ID" value="NC_019908.1"/>
</dbReference>
<dbReference type="EMBL" id="CP002873">
    <property type="protein sequence ID" value="AGA65562.1"/>
    <property type="molecule type" value="Genomic_DNA"/>
</dbReference>
<keyword evidence="4" id="KW-1003">Cell membrane</keyword>
<sequence>MNTAILISSLIIIICIVASKISMKVGVPSLLLFLVLGMLFGSDGILKIEFDNYVVAEQICTITLIFIMFYGGFGTNWKVAKPVAKKAFLLSFVGTFITSMVTGVLCYFVLKFELFESFLIASVIGSTDAASVFSILRSKNLNLKDGLASLLELESGSNDPMSYMLTVIFLGLIGKTLNSPLSIVYMVFAQIVFAVIVAALISFMAYNVLRKFKFPVSGLDTIFVLAVALLSYSLSSIVGGNGYLAVYLVGIVLGNSSIKNKVALVNFFDGVTGLMQMVLFFLLGLLSFPSRISNVAPTAIFVALFITFVSRPIAVLAILTPFKVSLKKQLLIMWAGLRGAASIVFAIFVIVNGEAISYDIFHIVFFLAIISVSFQGTLLPIIAKKLGLVDSAENVLKTFNDYVDDDDMELIQVNITKNHHWVGREIKDIELPENSIIITIERGDETIIPNGSTIINSGDTIILNAKRTKYYDITLKEINININHPWKNKELKDLKLPKDNLIVMIKRDGGTIIPRGNTMIKYRDVLLMRNND</sequence>
<keyword evidence="9 10" id="KW-0472">Membrane</keyword>
<feature type="transmembrane region" description="Helical" evidence="10">
    <location>
        <begin position="298"/>
        <end position="319"/>
    </location>
</feature>
<feature type="domain" description="RCK C-terminal" evidence="11">
    <location>
        <begin position="397"/>
        <end position="481"/>
    </location>
</feature>
<evidence type="ECO:0000313" key="13">
    <source>
        <dbReference type="Proteomes" id="UP000010793"/>
    </source>
</evidence>
<evidence type="ECO:0000256" key="1">
    <source>
        <dbReference type="ARBA" id="ARBA00004651"/>
    </source>
</evidence>
<dbReference type="Gene3D" id="3.30.70.1450">
    <property type="entry name" value="Regulator of K+ conductance, C-terminal domain"/>
    <property type="match status" value="2"/>
</dbReference>
<gene>
    <name evidence="12" type="ORF">BPP43_01030</name>
</gene>
<evidence type="ECO:0000256" key="4">
    <source>
        <dbReference type="ARBA" id="ARBA00022475"/>
    </source>
</evidence>
<comment type="subcellular location">
    <subcellularLocation>
        <location evidence="1">Cell membrane</location>
        <topology evidence="1">Multi-pass membrane protein</topology>
    </subcellularLocation>
</comment>
<keyword evidence="8" id="KW-0406">Ion transport</keyword>
<dbReference type="InterPro" id="IPR006153">
    <property type="entry name" value="Cation/H_exchanger_TM"/>
</dbReference>
<organism evidence="12 13">
    <name type="scientific">Brachyspira pilosicoli P43/6/78</name>
    <dbReference type="NCBI Taxonomy" id="1042417"/>
    <lineage>
        <taxon>Bacteria</taxon>
        <taxon>Pseudomonadati</taxon>
        <taxon>Spirochaetota</taxon>
        <taxon>Spirochaetia</taxon>
        <taxon>Brachyspirales</taxon>
        <taxon>Brachyspiraceae</taxon>
        <taxon>Brachyspira</taxon>
    </lineage>
</organism>
<keyword evidence="5" id="KW-0633">Potassium transport</keyword>
<dbReference type="GO" id="GO:0006813">
    <property type="term" value="P:potassium ion transport"/>
    <property type="evidence" value="ECO:0007669"/>
    <property type="project" value="UniProtKB-KW"/>
</dbReference>
<feature type="transmembrane region" description="Helical" evidence="10">
    <location>
        <begin position="221"/>
        <end position="250"/>
    </location>
</feature>
<dbReference type="Pfam" id="PF00999">
    <property type="entry name" value="Na_H_Exchanger"/>
    <property type="match status" value="1"/>
</dbReference>
<feature type="transmembrane region" description="Helical" evidence="10">
    <location>
        <begin position="363"/>
        <end position="383"/>
    </location>
</feature>
<name>A0A3B6VLV2_BRAPL</name>
<evidence type="ECO:0000256" key="8">
    <source>
        <dbReference type="ARBA" id="ARBA00023065"/>
    </source>
</evidence>
<dbReference type="KEGG" id="bpip:BPP43_01030"/>
<dbReference type="InterPro" id="IPR036721">
    <property type="entry name" value="RCK_C_sf"/>
</dbReference>
<dbReference type="SUPFAM" id="SSF116726">
    <property type="entry name" value="TrkA C-terminal domain-like"/>
    <property type="match status" value="2"/>
</dbReference>
<dbReference type="InterPro" id="IPR038770">
    <property type="entry name" value="Na+/solute_symporter_sf"/>
</dbReference>